<evidence type="ECO:0000256" key="1">
    <source>
        <dbReference type="SAM" id="MobiDB-lite"/>
    </source>
</evidence>
<dbReference type="Gene3D" id="1.10.287.110">
    <property type="entry name" value="DnaJ domain"/>
    <property type="match status" value="1"/>
</dbReference>
<evidence type="ECO:0000259" key="2">
    <source>
        <dbReference type="PROSITE" id="PS50076"/>
    </source>
</evidence>
<sequence length="475" mass="50789">MEDATDEETYNLLLQLKELRCARLQAMIALKEARLEEAKLREARLRSPSSPSRHDEADASAGDAADEHPTEPPMLRRMSSSLVNVEVAGQNTRPLGRLQPEGRTHYRPAPSTRFGARSHFPGADRLRGGLLPSGIPTSLVQRWHAGSISGDLALREILDAVCRVRSGRDASPEERELAAMTQSFTADGMLSLGGPLGALVGGLPDAKLITAVGQASSSNLAPLHALLLREPEAVCCDALRQFTRQLLTSAESEGCSPDATDKELAAAYRDAARRKHPDRGGDKVAFQKLQQAYEEVTKARKAAAKAKARGQSLDEDDEDEGKENAATNASTKPKGADAGQGGGAHDDAAAGEGAEGDGVKSEGDGVKSEGEDVSEGEADDATEAIREAQEQLRQQREARSRRREERREGLVDEDSDDEAAEAEEGELDEGEILSPKSAEAAAAAQREARAALAATDDLIEEMPCEEMCNVAEQAR</sequence>
<feature type="domain" description="J" evidence="2">
    <location>
        <begin position="248"/>
        <end position="301"/>
    </location>
</feature>
<feature type="region of interest" description="Disordered" evidence="1">
    <location>
        <begin position="93"/>
        <end position="118"/>
    </location>
</feature>
<organism evidence="3 4">
    <name type="scientific">Chrysochromulina tobinii</name>
    <dbReference type="NCBI Taxonomy" id="1460289"/>
    <lineage>
        <taxon>Eukaryota</taxon>
        <taxon>Haptista</taxon>
        <taxon>Haptophyta</taxon>
        <taxon>Prymnesiophyceae</taxon>
        <taxon>Prymnesiales</taxon>
        <taxon>Chrysochromulinaceae</taxon>
        <taxon>Chrysochromulina</taxon>
    </lineage>
</organism>
<reference evidence="4" key="1">
    <citation type="journal article" date="2015" name="PLoS Genet.">
        <title>Genome Sequence and Transcriptome Analyses of Chrysochromulina tobin: Metabolic Tools for Enhanced Algal Fitness in the Prominent Order Prymnesiales (Haptophyceae).</title>
        <authorList>
            <person name="Hovde B.T."/>
            <person name="Deodato C.R."/>
            <person name="Hunsperger H.M."/>
            <person name="Ryken S.A."/>
            <person name="Yost W."/>
            <person name="Jha R.K."/>
            <person name="Patterson J."/>
            <person name="Monnat R.J. Jr."/>
            <person name="Barlow S.B."/>
            <person name="Starkenburg S.R."/>
            <person name="Cattolico R.A."/>
        </authorList>
    </citation>
    <scope>NUCLEOTIDE SEQUENCE</scope>
    <source>
        <strain evidence="4">CCMP291</strain>
    </source>
</reference>
<feature type="compositionally biased region" description="Basic and acidic residues" evidence="1">
    <location>
        <begin position="357"/>
        <end position="370"/>
    </location>
</feature>
<dbReference type="PROSITE" id="PS50076">
    <property type="entry name" value="DNAJ_2"/>
    <property type="match status" value="1"/>
</dbReference>
<evidence type="ECO:0000313" key="4">
    <source>
        <dbReference type="Proteomes" id="UP000037460"/>
    </source>
</evidence>
<proteinExistence type="predicted"/>
<dbReference type="AlphaFoldDB" id="A0A0M0K6N2"/>
<evidence type="ECO:0000313" key="3">
    <source>
        <dbReference type="EMBL" id="KOO34048.1"/>
    </source>
</evidence>
<dbReference type="SUPFAM" id="SSF46565">
    <property type="entry name" value="Chaperone J-domain"/>
    <property type="match status" value="1"/>
</dbReference>
<feature type="region of interest" description="Disordered" evidence="1">
    <location>
        <begin position="306"/>
        <end position="441"/>
    </location>
</feature>
<dbReference type="InterPro" id="IPR036869">
    <property type="entry name" value="J_dom_sf"/>
</dbReference>
<gene>
    <name evidence="3" type="ORF">Ctob_012522</name>
</gene>
<dbReference type="SMART" id="SM00271">
    <property type="entry name" value="DnaJ"/>
    <property type="match status" value="1"/>
</dbReference>
<dbReference type="Pfam" id="PF00226">
    <property type="entry name" value="DnaJ"/>
    <property type="match status" value="1"/>
</dbReference>
<dbReference type="InterPro" id="IPR001623">
    <property type="entry name" value="DnaJ_domain"/>
</dbReference>
<keyword evidence="4" id="KW-1185">Reference proteome</keyword>
<name>A0A0M0K6N2_9EUKA</name>
<dbReference type="EMBL" id="JWZX01001340">
    <property type="protein sequence ID" value="KOO34048.1"/>
    <property type="molecule type" value="Genomic_DNA"/>
</dbReference>
<feature type="region of interest" description="Disordered" evidence="1">
    <location>
        <begin position="42"/>
        <end position="75"/>
    </location>
</feature>
<feature type="compositionally biased region" description="Basic and acidic residues" evidence="1">
    <location>
        <begin position="383"/>
        <end position="410"/>
    </location>
</feature>
<feature type="compositionally biased region" description="Acidic residues" evidence="1">
    <location>
        <begin position="411"/>
        <end position="431"/>
    </location>
</feature>
<protein>
    <recommendedName>
        <fullName evidence="2">J domain-containing protein</fullName>
    </recommendedName>
</protein>
<feature type="compositionally biased region" description="Acidic residues" evidence="1">
    <location>
        <begin position="371"/>
        <end position="382"/>
    </location>
</feature>
<comment type="caution">
    <text evidence="3">The sequence shown here is derived from an EMBL/GenBank/DDBJ whole genome shotgun (WGS) entry which is preliminary data.</text>
</comment>
<dbReference type="Proteomes" id="UP000037460">
    <property type="component" value="Unassembled WGS sequence"/>
</dbReference>
<accession>A0A0M0K6N2</accession>